<sequence length="285" mass="30223">MPLAQQLTDPVAYHGEGAVWFAGWGGLKWVDMLAGDILSLDAGSGKVTRLHVGSPVAAMVRPRVGAGFVVATERGFSVWGPDGPEWSTPDLWESAERRRFNEGGCDPSGALLCGSLSYDRVEGAGEVWRLGLDGSTERLFGGVTISNGLGFTADGSRMYYVDSRTRRVDVFDVDGTELVDRRPFVKIAEGVGNPDGLTVDAQGGVWVALYGGSAVYHYDSEGNLADVITLPATKVTSCTFGGEDLSTLYITTSRENLPDDEQPVAGSVFHAKVGVAGLPVRCCAL</sequence>
<keyword evidence="3" id="KW-0479">Metal-binding</keyword>
<evidence type="ECO:0000259" key="4">
    <source>
        <dbReference type="Pfam" id="PF08450"/>
    </source>
</evidence>
<comment type="similarity">
    <text evidence="1">Belongs to the SMP-30/CGR1 family.</text>
</comment>
<dbReference type="EMBL" id="JADBEM010000001">
    <property type="protein sequence ID" value="MBE1613245.1"/>
    <property type="molecule type" value="Genomic_DNA"/>
</dbReference>
<feature type="binding site" evidence="3">
    <location>
        <position position="16"/>
    </location>
    <ligand>
        <name>a divalent metal cation</name>
        <dbReference type="ChEBI" id="CHEBI:60240"/>
    </ligand>
</feature>
<gene>
    <name evidence="5" type="ORF">HEB94_010093</name>
</gene>
<feature type="binding site" evidence="3">
    <location>
        <position position="147"/>
    </location>
    <ligand>
        <name>a divalent metal cation</name>
        <dbReference type="ChEBI" id="CHEBI:60240"/>
    </ligand>
</feature>
<feature type="binding site" evidence="3">
    <location>
        <position position="119"/>
    </location>
    <ligand>
        <name>substrate</name>
    </ligand>
</feature>
<proteinExistence type="inferred from homology"/>
<comment type="cofactor">
    <cofactor evidence="3">
        <name>Zn(2+)</name>
        <dbReference type="ChEBI" id="CHEBI:29105"/>
    </cofactor>
    <text evidence="3">Binds 1 divalent metal cation per subunit.</text>
</comment>
<feature type="active site" description="Proton donor/acceptor" evidence="2">
    <location>
        <position position="195"/>
    </location>
</feature>
<evidence type="ECO:0000313" key="6">
    <source>
        <dbReference type="Proteomes" id="UP000638648"/>
    </source>
</evidence>
<feature type="domain" description="SMP-30/Gluconolactonase/LRE-like region" evidence="4">
    <location>
        <begin position="15"/>
        <end position="253"/>
    </location>
</feature>
<dbReference type="InterPro" id="IPR013658">
    <property type="entry name" value="SGL"/>
</dbReference>
<dbReference type="PANTHER" id="PTHR10907:SF47">
    <property type="entry name" value="REGUCALCIN"/>
    <property type="match status" value="1"/>
</dbReference>
<dbReference type="GO" id="GO:0005509">
    <property type="term" value="F:calcium ion binding"/>
    <property type="evidence" value="ECO:0007669"/>
    <property type="project" value="TreeGrafter"/>
</dbReference>
<dbReference type="PRINTS" id="PR01790">
    <property type="entry name" value="SMP30FAMILY"/>
</dbReference>
<protein>
    <submittedName>
        <fullName evidence="5">Sugar lactone lactonase YvrE</fullName>
    </submittedName>
</protein>
<evidence type="ECO:0000256" key="3">
    <source>
        <dbReference type="PIRSR" id="PIRSR605511-2"/>
    </source>
</evidence>
<dbReference type="Proteomes" id="UP000638648">
    <property type="component" value="Unassembled WGS sequence"/>
</dbReference>
<accession>A0A927RIG0</accession>
<dbReference type="InterPro" id="IPR011042">
    <property type="entry name" value="6-blade_b-propeller_TolB-like"/>
</dbReference>
<dbReference type="InterPro" id="IPR005511">
    <property type="entry name" value="SMP-30"/>
</dbReference>
<feature type="binding site" evidence="3">
    <location>
        <position position="99"/>
    </location>
    <ligand>
        <name>substrate</name>
    </ligand>
</feature>
<dbReference type="Pfam" id="PF08450">
    <property type="entry name" value="SGL"/>
    <property type="match status" value="1"/>
</dbReference>
<dbReference type="SUPFAM" id="SSF63829">
    <property type="entry name" value="Calcium-dependent phosphotriesterase"/>
    <property type="match status" value="1"/>
</dbReference>
<dbReference type="GO" id="GO:0019853">
    <property type="term" value="P:L-ascorbic acid biosynthetic process"/>
    <property type="evidence" value="ECO:0007669"/>
    <property type="project" value="TreeGrafter"/>
</dbReference>
<evidence type="ECO:0000256" key="1">
    <source>
        <dbReference type="ARBA" id="ARBA00008853"/>
    </source>
</evidence>
<dbReference type="Gene3D" id="2.120.10.30">
    <property type="entry name" value="TolB, C-terminal domain"/>
    <property type="match status" value="1"/>
</dbReference>
<evidence type="ECO:0000313" key="5">
    <source>
        <dbReference type="EMBL" id="MBE1613245.1"/>
    </source>
</evidence>
<comment type="caution">
    <text evidence="5">The sequence shown here is derived from an EMBL/GenBank/DDBJ whole genome shotgun (WGS) entry which is preliminary data.</text>
</comment>
<keyword evidence="6" id="KW-1185">Reference proteome</keyword>
<keyword evidence="3" id="KW-0862">Zinc</keyword>
<evidence type="ECO:0000256" key="2">
    <source>
        <dbReference type="PIRSR" id="PIRSR605511-1"/>
    </source>
</evidence>
<dbReference type="PANTHER" id="PTHR10907">
    <property type="entry name" value="REGUCALCIN"/>
    <property type="match status" value="1"/>
</dbReference>
<feature type="binding site" evidence="3">
    <location>
        <position position="101"/>
    </location>
    <ligand>
        <name>substrate</name>
    </ligand>
</feature>
<dbReference type="AlphaFoldDB" id="A0A927RIG0"/>
<name>A0A927RIG0_9ACTN</name>
<reference evidence="5" key="1">
    <citation type="submission" date="2020-10" db="EMBL/GenBank/DDBJ databases">
        <title>Sequencing the genomes of 1000 actinobacteria strains.</title>
        <authorList>
            <person name="Klenk H.-P."/>
        </authorList>
    </citation>
    <scope>NUCLEOTIDE SEQUENCE</scope>
    <source>
        <strain evidence="5">DSM 45354</strain>
    </source>
</reference>
<dbReference type="GO" id="GO:0004341">
    <property type="term" value="F:gluconolactonase activity"/>
    <property type="evidence" value="ECO:0007669"/>
    <property type="project" value="TreeGrafter"/>
</dbReference>
<organism evidence="5 6">
    <name type="scientific">Actinopolymorpha pittospori</name>
    <dbReference type="NCBI Taxonomy" id="648752"/>
    <lineage>
        <taxon>Bacteria</taxon>
        <taxon>Bacillati</taxon>
        <taxon>Actinomycetota</taxon>
        <taxon>Actinomycetes</taxon>
        <taxon>Propionibacteriales</taxon>
        <taxon>Actinopolymorphaceae</taxon>
        <taxon>Actinopolymorpha</taxon>
    </lineage>
</organism>
<feature type="binding site" evidence="3">
    <location>
        <position position="195"/>
    </location>
    <ligand>
        <name>a divalent metal cation</name>
        <dbReference type="ChEBI" id="CHEBI:60240"/>
    </ligand>
</feature>
<dbReference type="RefSeq" id="WP_192756148.1">
    <property type="nucleotide sequence ID" value="NZ_BAABJL010000160.1"/>
</dbReference>